<dbReference type="SUPFAM" id="SSF47757">
    <property type="entry name" value="Chemotaxis receptor methyltransferase CheR, N-terminal domain"/>
    <property type="match status" value="1"/>
</dbReference>
<dbReference type="InterPro" id="IPR011990">
    <property type="entry name" value="TPR-like_helical_dom_sf"/>
</dbReference>
<dbReference type="PRINTS" id="PR00996">
    <property type="entry name" value="CHERMTFRASE"/>
</dbReference>
<gene>
    <name evidence="2" type="ORF">SNE35_31750</name>
</gene>
<dbReference type="PANTHER" id="PTHR24422:SF10">
    <property type="entry name" value="CHEMOTAXIS PROTEIN METHYLTRANSFERASE 2"/>
    <property type="match status" value="1"/>
</dbReference>
<dbReference type="GO" id="GO:0032259">
    <property type="term" value="P:methylation"/>
    <property type="evidence" value="ECO:0007669"/>
    <property type="project" value="UniProtKB-KW"/>
</dbReference>
<dbReference type="RefSeq" id="WP_320427081.1">
    <property type="nucleotide sequence ID" value="NZ_JAXCLA010000014.1"/>
</dbReference>
<dbReference type="SUPFAM" id="SSF53335">
    <property type="entry name" value="S-adenosyl-L-methionine-dependent methyltransferases"/>
    <property type="match status" value="1"/>
</dbReference>
<dbReference type="PANTHER" id="PTHR24422">
    <property type="entry name" value="CHEMOTAXIS PROTEIN METHYLTRANSFERASE"/>
    <property type="match status" value="1"/>
</dbReference>
<reference evidence="2 3" key="1">
    <citation type="submission" date="2023-11" db="EMBL/GenBank/DDBJ databases">
        <title>Paucibacter sp. nov., isolated from fresh soil in Korea.</title>
        <authorList>
            <person name="Le N.T.T."/>
        </authorList>
    </citation>
    <scope>NUCLEOTIDE SEQUENCE [LARGE SCALE GENOMIC DNA]</scope>
    <source>
        <strain evidence="2 3">R3-3</strain>
    </source>
</reference>
<dbReference type="SMART" id="SM00138">
    <property type="entry name" value="MeTrc"/>
    <property type="match status" value="1"/>
</dbReference>
<accession>A0ABU5DU51</accession>
<dbReference type="InterPro" id="IPR022642">
    <property type="entry name" value="CheR_C"/>
</dbReference>
<dbReference type="Gene3D" id="1.25.40.10">
    <property type="entry name" value="Tetratricopeptide repeat domain"/>
    <property type="match status" value="1"/>
</dbReference>
<sequence length="478" mass="53409">MMATATPAVALRAEAVARFRAIVLARLGLEFPDRQSNMLAALLQHRLAWHRLDAESYLNSLQSNLLPGEFEALAPELTTPETYFFRNIEQFNALRERVLPALLQARRYTRSLRILSAGCATGEELYTLAMVMQDLTPGPDWDITLLGIDLNPEVLRKARAAHYTSWSLRETPEAARLRWFQPAGDGFVLQPALREAVKFELINLNEAAPNFWRPGAFDLIFARNVLMYLGRTALQGALARMTQSLAPDGYLFLGHSESLRELSEAYTLCHTHGTFYYRRRSTDEPAAMQAPTTAPVTTTAAAAPAKPDAADTIETALTLFEQERFDDAAARLTALDADAQRQPDALVLQAMLRLHEGRHALAENLAHELLTRDARHAAAHYVIALCRESTGDLAAARIRYEQAGKLDESFALPHLHLARLARERGDAGAHRHELARTLALLEHESPQRLRLFGGGFDRIALQNMCRTELRRAIEGKRP</sequence>
<keyword evidence="3" id="KW-1185">Reference proteome</keyword>
<proteinExistence type="predicted"/>
<name>A0ABU5DU51_9BURK</name>
<organism evidence="2 3">
    <name type="scientific">Roseateles agri</name>
    <dbReference type="NCBI Taxonomy" id="3098619"/>
    <lineage>
        <taxon>Bacteria</taxon>
        <taxon>Pseudomonadati</taxon>
        <taxon>Pseudomonadota</taxon>
        <taxon>Betaproteobacteria</taxon>
        <taxon>Burkholderiales</taxon>
        <taxon>Sphaerotilaceae</taxon>
        <taxon>Roseateles</taxon>
    </lineage>
</organism>
<dbReference type="Pfam" id="PF01739">
    <property type="entry name" value="CheR"/>
    <property type="match status" value="1"/>
</dbReference>
<dbReference type="InterPro" id="IPR000780">
    <property type="entry name" value="CheR_MeTrfase"/>
</dbReference>
<dbReference type="Gene3D" id="3.40.50.150">
    <property type="entry name" value="Vaccinia Virus protein VP39"/>
    <property type="match status" value="1"/>
</dbReference>
<dbReference type="InterPro" id="IPR029063">
    <property type="entry name" value="SAM-dependent_MTases_sf"/>
</dbReference>
<dbReference type="EMBL" id="JAXCLA010000014">
    <property type="protein sequence ID" value="MDY0749114.1"/>
    <property type="molecule type" value="Genomic_DNA"/>
</dbReference>
<dbReference type="CDD" id="cd02440">
    <property type="entry name" value="AdoMet_MTases"/>
    <property type="match status" value="1"/>
</dbReference>
<evidence type="ECO:0000313" key="2">
    <source>
        <dbReference type="EMBL" id="MDY0749114.1"/>
    </source>
</evidence>
<evidence type="ECO:0000259" key="1">
    <source>
        <dbReference type="PROSITE" id="PS50123"/>
    </source>
</evidence>
<evidence type="ECO:0000313" key="3">
    <source>
        <dbReference type="Proteomes" id="UP001285263"/>
    </source>
</evidence>
<protein>
    <submittedName>
        <fullName evidence="2">CheR family methyltransferase</fullName>
    </submittedName>
</protein>
<dbReference type="Proteomes" id="UP001285263">
    <property type="component" value="Unassembled WGS sequence"/>
</dbReference>
<dbReference type="GO" id="GO:0008168">
    <property type="term" value="F:methyltransferase activity"/>
    <property type="evidence" value="ECO:0007669"/>
    <property type="project" value="UniProtKB-KW"/>
</dbReference>
<dbReference type="SUPFAM" id="SSF48452">
    <property type="entry name" value="TPR-like"/>
    <property type="match status" value="1"/>
</dbReference>
<keyword evidence="2" id="KW-0808">Transferase</keyword>
<comment type="caution">
    <text evidence="2">The sequence shown here is derived from an EMBL/GenBank/DDBJ whole genome shotgun (WGS) entry which is preliminary data.</text>
</comment>
<keyword evidence="2" id="KW-0489">Methyltransferase</keyword>
<feature type="domain" description="CheR-type methyltransferase" evidence="1">
    <location>
        <begin position="4"/>
        <end position="282"/>
    </location>
</feature>
<dbReference type="PROSITE" id="PS50123">
    <property type="entry name" value="CHER"/>
    <property type="match status" value="1"/>
</dbReference>
<dbReference type="InterPro" id="IPR050903">
    <property type="entry name" value="Bact_Chemotaxis_MeTrfase"/>
</dbReference>